<evidence type="ECO:0000313" key="11">
    <source>
        <dbReference type="EMBL" id="NYG02011.1"/>
    </source>
</evidence>
<dbReference type="EMBL" id="JACCCZ010000001">
    <property type="protein sequence ID" value="NYG02011.1"/>
    <property type="molecule type" value="Genomic_DNA"/>
</dbReference>
<dbReference type="PRINTS" id="PR01182">
    <property type="entry name" value="ORNDCRBXLASE"/>
</dbReference>
<evidence type="ECO:0000313" key="12">
    <source>
        <dbReference type="Proteomes" id="UP000549695"/>
    </source>
</evidence>
<dbReference type="GO" id="GO:0033387">
    <property type="term" value="P:putrescine biosynthetic process from arginine, via ornithine"/>
    <property type="evidence" value="ECO:0007669"/>
    <property type="project" value="TreeGrafter"/>
</dbReference>
<dbReference type="InterPro" id="IPR029066">
    <property type="entry name" value="PLP-binding_barrel"/>
</dbReference>
<keyword evidence="5 11" id="KW-0456">Lyase</keyword>
<feature type="active site" description="Proton donor" evidence="9">
    <location>
        <position position="324"/>
    </location>
</feature>
<dbReference type="PANTHER" id="PTHR11482">
    <property type="entry name" value="ARGININE/DIAMINOPIMELATE/ORNITHINE DECARBOXYLASE"/>
    <property type="match status" value="1"/>
</dbReference>
<comment type="similarity">
    <text evidence="2">Belongs to the Orn/Lys/Arg decarboxylase class-II family.</text>
</comment>
<evidence type="ECO:0000256" key="5">
    <source>
        <dbReference type="ARBA" id="ARBA00023239"/>
    </source>
</evidence>
<comment type="cofactor">
    <cofactor evidence="1 9">
        <name>pyridoxal 5'-phosphate</name>
        <dbReference type="ChEBI" id="CHEBI:597326"/>
    </cofactor>
</comment>
<evidence type="ECO:0000256" key="8">
    <source>
        <dbReference type="ARBA" id="ARBA00049127"/>
    </source>
</evidence>
<feature type="modified residue" description="N6-(pyridoxal phosphate)lysine" evidence="9">
    <location>
        <position position="47"/>
    </location>
</feature>
<dbReference type="GO" id="GO:0004586">
    <property type="term" value="F:ornithine decarboxylase activity"/>
    <property type="evidence" value="ECO:0007669"/>
    <property type="project" value="UniProtKB-EC"/>
</dbReference>
<keyword evidence="4 9" id="KW-0663">Pyridoxal phosphate</keyword>
<evidence type="ECO:0000256" key="4">
    <source>
        <dbReference type="ARBA" id="ARBA00022898"/>
    </source>
</evidence>
<dbReference type="CDD" id="cd00622">
    <property type="entry name" value="PLPDE_III_ODC"/>
    <property type="match status" value="1"/>
</dbReference>
<dbReference type="PANTHER" id="PTHR11482:SF6">
    <property type="entry name" value="ORNITHINE DECARBOXYLASE 1-RELATED"/>
    <property type="match status" value="1"/>
</dbReference>
<dbReference type="Pfam" id="PF02784">
    <property type="entry name" value="Orn_Arg_deC_N"/>
    <property type="match status" value="1"/>
</dbReference>
<dbReference type="FunFam" id="2.40.37.10:FF:000004">
    <property type="entry name" value="Ornithine decarboxylase"/>
    <property type="match status" value="1"/>
</dbReference>
<dbReference type="AlphaFoldDB" id="A0A852W3L0"/>
<dbReference type="RefSeq" id="WP_179761069.1">
    <property type="nucleotide sequence ID" value="NZ_BAAAJZ010000001.1"/>
</dbReference>
<dbReference type="InterPro" id="IPR000183">
    <property type="entry name" value="Orn/DAP/Arg_de-COase"/>
</dbReference>
<dbReference type="Proteomes" id="UP000549695">
    <property type="component" value="Unassembled WGS sequence"/>
</dbReference>
<dbReference type="InterPro" id="IPR009006">
    <property type="entry name" value="Ala_racemase/Decarboxylase_C"/>
</dbReference>
<comment type="pathway">
    <text evidence="6">Amine and polyamine biosynthesis; putrescine biosynthesis via L-ornithine pathway; putrescine from L-ornithine: step 1/1.</text>
</comment>
<evidence type="ECO:0000256" key="9">
    <source>
        <dbReference type="PIRSR" id="PIRSR600183-50"/>
    </source>
</evidence>
<proteinExistence type="inferred from homology"/>
<dbReference type="Gene3D" id="3.20.20.10">
    <property type="entry name" value="Alanine racemase"/>
    <property type="match status" value="1"/>
</dbReference>
<dbReference type="SUPFAM" id="SSF51419">
    <property type="entry name" value="PLP-binding barrel"/>
    <property type="match status" value="1"/>
</dbReference>
<dbReference type="FunFam" id="3.20.20.10:FF:000008">
    <property type="entry name" value="Ornithine decarboxylase"/>
    <property type="match status" value="1"/>
</dbReference>
<sequence>MSDRRPVSTESVEICTPYLVLDLDAVRERYAEFGRALPGAELFYAVKANPAPRLVAFLVGLGARFDVASRPELELCLAAGARPADISYGSTVKKERDIAFAHRSGVRRFAVDSAAELDKIARCAPGAEVFVRVTCTGAGSCFPLDRKFGCSTAAAASLLLDADAAGLRAAGVSFHVGSQQLDPGAWRAGIADAAEVFRRVRARGLRPDLLDLGGGFPAHYDAQVRPLSDYGDAIREAVAAEFGDDRPELMIEPGRGLVADAGTLHSEVVLVSDRDGDAGPRWVYLDVGRFGGLAETEGELVRYPIRTAHDDGPRSPVVLAGPTCDSADVLYRRHPYLLPDDLCAGDVVRLLHTGAYTASYSSVGFNGFAPLRCVCTGDPAAGGSGMSVRAANVAV</sequence>
<accession>A0A852W3L0</accession>
<protein>
    <recommendedName>
        <fullName evidence="7">ornithine decarboxylase</fullName>
        <ecNumber evidence="7">4.1.1.17</ecNumber>
    </recommendedName>
</protein>
<dbReference type="PROSITE" id="PS00878">
    <property type="entry name" value="ODR_DC_2_1"/>
    <property type="match status" value="1"/>
</dbReference>
<comment type="catalytic activity">
    <reaction evidence="8">
        <text>L-ornithine + H(+) = putrescine + CO2</text>
        <dbReference type="Rhea" id="RHEA:22964"/>
        <dbReference type="ChEBI" id="CHEBI:15378"/>
        <dbReference type="ChEBI" id="CHEBI:16526"/>
        <dbReference type="ChEBI" id="CHEBI:46911"/>
        <dbReference type="ChEBI" id="CHEBI:326268"/>
        <dbReference type="EC" id="4.1.1.17"/>
    </reaction>
</comment>
<evidence type="ECO:0000256" key="6">
    <source>
        <dbReference type="ARBA" id="ARBA00034115"/>
    </source>
</evidence>
<evidence type="ECO:0000259" key="10">
    <source>
        <dbReference type="Pfam" id="PF02784"/>
    </source>
</evidence>
<name>A0A852W3L0_PSEA5</name>
<dbReference type="Gene3D" id="2.40.37.10">
    <property type="entry name" value="Lyase, Ornithine Decarboxylase, Chain A, domain 1"/>
    <property type="match status" value="1"/>
</dbReference>
<dbReference type="InterPro" id="IPR022644">
    <property type="entry name" value="De-COase2_N"/>
</dbReference>
<dbReference type="GeneID" id="98052066"/>
<dbReference type="InterPro" id="IPR022653">
    <property type="entry name" value="De-COase2_pyr-phos_BS"/>
</dbReference>
<feature type="domain" description="Orn/DAP/Arg decarboxylase 2 N-terminal" evidence="10">
    <location>
        <begin position="24"/>
        <end position="259"/>
    </location>
</feature>
<evidence type="ECO:0000256" key="7">
    <source>
        <dbReference type="ARBA" id="ARBA00034138"/>
    </source>
</evidence>
<dbReference type="InterPro" id="IPR002433">
    <property type="entry name" value="Orn_de-COase"/>
</dbReference>
<reference evidence="11 12" key="1">
    <citation type="submission" date="2020-07" db="EMBL/GenBank/DDBJ databases">
        <title>Sequencing the genomes of 1000 actinobacteria strains.</title>
        <authorList>
            <person name="Klenk H.-P."/>
        </authorList>
    </citation>
    <scope>NUCLEOTIDE SEQUENCE [LARGE SCALE GENOMIC DNA]</scope>
    <source>
        <strain evidence="11 12">DSM 44749</strain>
    </source>
</reference>
<gene>
    <name evidence="11" type="ORF">HDA37_002296</name>
</gene>
<comment type="caution">
    <text evidence="11">The sequence shown here is derived from an EMBL/GenBank/DDBJ whole genome shotgun (WGS) entry which is preliminary data.</text>
</comment>
<keyword evidence="12" id="KW-1185">Reference proteome</keyword>
<evidence type="ECO:0000256" key="1">
    <source>
        <dbReference type="ARBA" id="ARBA00001933"/>
    </source>
</evidence>
<dbReference type="SUPFAM" id="SSF50621">
    <property type="entry name" value="Alanine racemase C-terminal domain-like"/>
    <property type="match status" value="1"/>
</dbReference>
<evidence type="ECO:0000256" key="2">
    <source>
        <dbReference type="ARBA" id="ARBA00008872"/>
    </source>
</evidence>
<keyword evidence="3" id="KW-0210">Decarboxylase</keyword>
<evidence type="ECO:0000256" key="3">
    <source>
        <dbReference type="ARBA" id="ARBA00022793"/>
    </source>
</evidence>
<dbReference type="EC" id="4.1.1.17" evidence="7"/>
<dbReference type="PRINTS" id="PR01179">
    <property type="entry name" value="ODADCRBXLASE"/>
</dbReference>
<dbReference type="GO" id="GO:0005737">
    <property type="term" value="C:cytoplasm"/>
    <property type="evidence" value="ECO:0007669"/>
    <property type="project" value="TreeGrafter"/>
</dbReference>
<organism evidence="11 12">
    <name type="scientific">Pseudonocardia alni</name>
    <name type="common">Amycolata alni</name>
    <dbReference type="NCBI Taxonomy" id="33907"/>
    <lineage>
        <taxon>Bacteria</taxon>
        <taxon>Bacillati</taxon>
        <taxon>Actinomycetota</taxon>
        <taxon>Actinomycetes</taxon>
        <taxon>Pseudonocardiales</taxon>
        <taxon>Pseudonocardiaceae</taxon>
        <taxon>Pseudonocardia</taxon>
    </lineage>
</organism>